<feature type="region of interest" description="Disordered" evidence="1">
    <location>
        <begin position="218"/>
        <end position="259"/>
    </location>
</feature>
<feature type="compositionally biased region" description="Basic and acidic residues" evidence="1">
    <location>
        <begin position="218"/>
        <end position="228"/>
    </location>
</feature>
<name>A0AA96SJ65_9CLOS</name>
<accession>A0AA96SJ65</accession>
<keyword evidence="2" id="KW-0167">Capsid protein</keyword>
<feature type="compositionally biased region" description="Pro residues" evidence="1">
    <location>
        <begin position="243"/>
        <end position="255"/>
    </location>
</feature>
<protein>
    <submittedName>
        <fullName evidence="2">Coat protein minor</fullName>
    </submittedName>
</protein>
<reference evidence="2" key="1">
    <citation type="submission" date="2023-01" db="EMBL/GenBank/DDBJ databases">
        <authorList>
            <person name="Devi S."/>
            <person name="Kaur G."/>
            <person name="Kumar S."/>
            <person name="Kumari R."/>
            <person name="Rattan U.K."/>
            <person name="Pathania A."/>
            <person name="Hallan V."/>
            <person name="Singh L."/>
        </authorList>
    </citation>
    <scope>NUCLEOTIDE SEQUENCE</scope>
    <source>
        <strain evidence="2">Punjab</strain>
    </source>
</reference>
<sequence length="474" mass="54321">MDAEDFYEEIDGNIVTRADKFMWCQSHGISIKDVNELAFTFTNSSEVGSSLFVFQIKIIIPDGNLIYEYKFNNSQSHTFRQAGGRTWTNAYEIVGSPRILRPGVTNNIIIKKENMDWVLSVNGFRYVRIKGVYNPTDMSISLAYPALDYIPDKSKLYITDFVRFRSLFTGLTLNGNDFQPKTVRTYFLNMTNNSNVNMKIGKALEFTSIKSLKDFNIRDEQTVDEQKPKPIPVPEPEVEKAPIPNPTPKPTPEPAPVRDDDKQKVIEVDRPSVSPSIPNVDTVIKPGTVIDPKFQSFSKVKGIERYRLYNSEIEDIFSKCVAHYVKMGFDKTQAELIIFQMGVSFCTSKNSIGDLTLHLIWENESGKLIRIKKSDHVKYLNSLTKFPCNVERIVLRYYSERILDLLKSGVLIPASNHAKKRGVKQEFAYLVTDFFDFGKLKLSDQELQVVNSDLQYVLLKNKHRRSIVNVNQLY</sequence>
<evidence type="ECO:0000313" key="2">
    <source>
        <dbReference type="EMBL" id="WNT44049.1"/>
    </source>
</evidence>
<evidence type="ECO:0000256" key="1">
    <source>
        <dbReference type="SAM" id="MobiDB-lite"/>
    </source>
</evidence>
<dbReference type="EMBL" id="OQ361833">
    <property type="protein sequence ID" value="WNT44049.1"/>
    <property type="molecule type" value="Genomic_RNA"/>
</dbReference>
<gene>
    <name evidence="2" type="primary">CPm</name>
</gene>
<proteinExistence type="predicted"/>
<dbReference type="GO" id="GO:0019028">
    <property type="term" value="C:viral capsid"/>
    <property type="evidence" value="ECO:0007669"/>
    <property type="project" value="UniProtKB-KW"/>
</dbReference>
<organism evidence="2">
    <name type="scientific">Urdbean crinivirus</name>
    <dbReference type="NCBI Taxonomy" id="3078858"/>
    <lineage>
        <taxon>Viruses</taxon>
        <taxon>Riboviria</taxon>
        <taxon>Orthornavirae</taxon>
        <taxon>Kitrinoviricota</taxon>
        <taxon>Alsuviricetes</taxon>
        <taxon>Martellivirales</taxon>
        <taxon>Closteroviridae</taxon>
        <taxon>Crinivirus</taxon>
    </lineage>
</organism>
<keyword evidence="2" id="KW-0946">Virion</keyword>